<evidence type="ECO:0000313" key="10">
    <source>
        <dbReference type="Proteomes" id="UP001431634"/>
    </source>
</evidence>
<evidence type="ECO:0000256" key="7">
    <source>
        <dbReference type="ARBA" id="ARBA00023136"/>
    </source>
</evidence>
<dbReference type="Proteomes" id="UP001431634">
    <property type="component" value="Unassembled WGS sequence"/>
</dbReference>
<evidence type="ECO:0000256" key="2">
    <source>
        <dbReference type="ARBA" id="ARBA00007776"/>
    </source>
</evidence>
<comment type="caution">
    <text evidence="9">The sequence shown here is derived from an EMBL/GenBank/DDBJ whole genome shotgun (WGS) entry which is preliminary data.</text>
</comment>
<keyword evidence="4 8" id="KW-0812">Transmembrane</keyword>
<name>A0ABT6Q0B8_9PROT</name>
<evidence type="ECO:0000256" key="5">
    <source>
        <dbReference type="ARBA" id="ARBA00022960"/>
    </source>
</evidence>
<keyword evidence="5" id="KW-0133">Cell shape</keyword>
<keyword evidence="3" id="KW-1003">Cell membrane</keyword>
<feature type="transmembrane region" description="Helical" evidence="8">
    <location>
        <begin position="82"/>
        <end position="115"/>
    </location>
</feature>
<evidence type="ECO:0000256" key="6">
    <source>
        <dbReference type="ARBA" id="ARBA00022989"/>
    </source>
</evidence>
<feature type="transmembrane region" description="Helical" evidence="8">
    <location>
        <begin position="159"/>
        <end position="183"/>
    </location>
</feature>
<keyword evidence="10" id="KW-1185">Reference proteome</keyword>
<organism evidence="9 10">
    <name type="scientific">Commensalibacter oyaizuii</name>
    <dbReference type="NCBI Taxonomy" id="3043873"/>
    <lineage>
        <taxon>Bacteria</taxon>
        <taxon>Pseudomonadati</taxon>
        <taxon>Pseudomonadota</taxon>
        <taxon>Alphaproteobacteria</taxon>
        <taxon>Acetobacterales</taxon>
        <taxon>Acetobacteraceae</taxon>
    </lineage>
</organism>
<sequence length="193" mass="22193">MITKKDHSQKDSHIRKPGIRPSRTKFQWIDIWVRSLVPMGFTVFVILFLSTPLDIPGRNELLPAVVMASVYFWAIYRPKSMPAIGVFCLGLLIDLLNFSIPGIVILLLLIIYGVGVTQRFRLARYNFVLVWLVFSFISLGVFLLQWALTSAFSLKLMPFYSFLFEIIFAIGFYPLLSIIFTWAHRTIADPDQV</sequence>
<evidence type="ECO:0000256" key="1">
    <source>
        <dbReference type="ARBA" id="ARBA00004651"/>
    </source>
</evidence>
<proteinExistence type="inferred from homology"/>
<feature type="transmembrane region" description="Helical" evidence="8">
    <location>
        <begin position="31"/>
        <end position="49"/>
    </location>
</feature>
<dbReference type="EMBL" id="JASBAO010000001">
    <property type="protein sequence ID" value="MDI2090556.1"/>
    <property type="molecule type" value="Genomic_DNA"/>
</dbReference>
<keyword evidence="6 8" id="KW-1133">Transmembrane helix</keyword>
<feature type="transmembrane region" description="Helical" evidence="8">
    <location>
        <begin position="127"/>
        <end position="147"/>
    </location>
</feature>
<dbReference type="InterPro" id="IPR007227">
    <property type="entry name" value="Cell_shape_determining_MreD"/>
</dbReference>
<protein>
    <recommendedName>
        <fullName evidence="11">Rod shape-determining protein MreD</fullName>
    </recommendedName>
</protein>
<comment type="subcellular location">
    <subcellularLocation>
        <location evidence="1">Cell membrane</location>
        <topology evidence="1">Multi-pass membrane protein</topology>
    </subcellularLocation>
</comment>
<evidence type="ECO:0000313" key="9">
    <source>
        <dbReference type="EMBL" id="MDI2090556.1"/>
    </source>
</evidence>
<evidence type="ECO:0000256" key="4">
    <source>
        <dbReference type="ARBA" id="ARBA00022692"/>
    </source>
</evidence>
<evidence type="ECO:0000256" key="8">
    <source>
        <dbReference type="SAM" id="Phobius"/>
    </source>
</evidence>
<keyword evidence="7 8" id="KW-0472">Membrane</keyword>
<comment type="similarity">
    <text evidence="2">Belongs to the MreD family.</text>
</comment>
<evidence type="ECO:0000256" key="3">
    <source>
        <dbReference type="ARBA" id="ARBA00022475"/>
    </source>
</evidence>
<evidence type="ECO:0008006" key="11">
    <source>
        <dbReference type="Google" id="ProtNLM"/>
    </source>
</evidence>
<dbReference type="RefSeq" id="WP_281447690.1">
    <property type="nucleotide sequence ID" value="NZ_JASBAO010000001.1"/>
</dbReference>
<dbReference type="Pfam" id="PF04093">
    <property type="entry name" value="MreD"/>
    <property type="match status" value="1"/>
</dbReference>
<gene>
    <name evidence="9" type="ORF">QJV27_04035</name>
</gene>
<reference evidence="9" key="1">
    <citation type="submission" date="2023-05" db="EMBL/GenBank/DDBJ databases">
        <title>Whole genome sequence of Commensalibacter sp.</title>
        <authorList>
            <person name="Charoenyingcharoen P."/>
            <person name="Yukphan P."/>
        </authorList>
    </citation>
    <scope>NUCLEOTIDE SEQUENCE</scope>
    <source>
        <strain evidence="9">TBRC 16381</strain>
    </source>
</reference>
<accession>A0ABT6Q0B8</accession>